<protein>
    <recommendedName>
        <fullName evidence="14">Odorant receptor</fullName>
    </recommendedName>
</protein>
<dbReference type="InterPro" id="IPR004117">
    <property type="entry name" value="7tm6_olfct_rcpt"/>
</dbReference>
<keyword evidence="11" id="KW-0732">Signal</keyword>
<feature type="signal peptide" evidence="11">
    <location>
        <begin position="1"/>
        <end position="24"/>
    </location>
</feature>
<keyword evidence="9" id="KW-0807">Transducer</keyword>
<evidence type="ECO:0000256" key="1">
    <source>
        <dbReference type="ARBA" id="ARBA00004651"/>
    </source>
</evidence>
<dbReference type="EMBL" id="WIXP02000007">
    <property type="protein sequence ID" value="KAF6207997.1"/>
    <property type="molecule type" value="Genomic_DNA"/>
</dbReference>
<dbReference type="GO" id="GO:0007165">
    <property type="term" value="P:signal transduction"/>
    <property type="evidence" value="ECO:0007669"/>
    <property type="project" value="UniProtKB-KW"/>
</dbReference>
<organism evidence="12 13">
    <name type="scientific">Apolygus lucorum</name>
    <name type="common">Small green plant bug</name>
    <name type="synonym">Lygocoris lucorum</name>
    <dbReference type="NCBI Taxonomy" id="248454"/>
    <lineage>
        <taxon>Eukaryota</taxon>
        <taxon>Metazoa</taxon>
        <taxon>Ecdysozoa</taxon>
        <taxon>Arthropoda</taxon>
        <taxon>Hexapoda</taxon>
        <taxon>Insecta</taxon>
        <taxon>Pterygota</taxon>
        <taxon>Neoptera</taxon>
        <taxon>Paraneoptera</taxon>
        <taxon>Hemiptera</taxon>
        <taxon>Heteroptera</taxon>
        <taxon>Panheteroptera</taxon>
        <taxon>Cimicomorpha</taxon>
        <taxon>Miridae</taxon>
        <taxon>Mirini</taxon>
        <taxon>Apolygus</taxon>
    </lineage>
</organism>
<dbReference type="GO" id="GO:0005886">
    <property type="term" value="C:plasma membrane"/>
    <property type="evidence" value="ECO:0007669"/>
    <property type="project" value="UniProtKB-SubCell"/>
</dbReference>
<evidence type="ECO:0000313" key="12">
    <source>
        <dbReference type="EMBL" id="KAF6207997.1"/>
    </source>
</evidence>
<feature type="transmembrane region" description="Helical" evidence="10">
    <location>
        <begin position="225"/>
        <end position="244"/>
    </location>
</feature>
<name>A0A8S9XGB3_APOLU</name>
<sequence>MPSSEISFLIFTLMLIGDFNSVEGQFLNGIPPATSFLNAPGRILGHITPIRNLPFQSPYSYQNTNSFGLPANYRTSYRAPEEPTPGCSCHLFNADFPPLMNAFSRNTPGPIYGNNQPYPQYTRSGSSLWGYGDYPETNPEAVVRFYIDYSKQEMRSEKQVVPVNIDGTPDFASFATCLSYQKYVGLYLDGSVINYLKISIPILFLTTGCISFAMADILNYKNKNIIWLIENGHWCIVYIAAIFWDTQMGIKSPLLLRMSRSVKSGVYKYAKYDTINREDLEKTNSQVVTTSRFCVFVYVVAVLATLVKPTILEEYDPYRHFFNGWFPFEVNSLWRVSIVRVYELGCAWSAASGVCTFFVTFMAYSYHIEAHLKLLIQKIEKVFDPESSEYDYIPQLDKKIRECLGHHREILRVFNDFSEFCDPTIGCATLMATFMVCTLLYLMTNPDFDVSVIVTFSGVVAPEFSLLISFRLRGQRITDLSNKINEAIYKLKWLDQDVKVQKNVLMWLRLTSKPLELKSFGYRNVSNSGIKEVLQTSYTFFNMLKAST</sequence>
<feature type="transmembrane region" description="Helical" evidence="10">
    <location>
        <begin position="198"/>
        <end position="218"/>
    </location>
</feature>
<proteinExistence type="predicted"/>
<feature type="transmembrane region" description="Helical" evidence="10">
    <location>
        <begin position="287"/>
        <end position="307"/>
    </location>
</feature>
<evidence type="ECO:0000256" key="2">
    <source>
        <dbReference type="ARBA" id="ARBA00022475"/>
    </source>
</evidence>
<keyword evidence="13" id="KW-1185">Reference proteome</keyword>
<evidence type="ECO:0000256" key="9">
    <source>
        <dbReference type="ARBA" id="ARBA00023224"/>
    </source>
</evidence>
<evidence type="ECO:0000256" key="8">
    <source>
        <dbReference type="ARBA" id="ARBA00023170"/>
    </source>
</evidence>
<dbReference type="GO" id="GO:0004984">
    <property type="term" value="F:olfactory receptor activity"/>
    <property type="evidence" value="ECO:0007669"/>
    <property type="project" value="InterPro"/>
</dbReference>
<evidence type="ECO:0000256" key="7">
    <source>
        <dbReference type="ARBA" id="ARBA00023136"/>
    </source>
</evidence>
<dbReference type="Proteomes" id="UP000466442">
    <property type="component" value="Unassembled WGS sequence"/>
</dbReference>
<evidence type="ECO:0008006" key="14">
    <source>
        <dbReference type="Google" id="ProtNLM"/>
    </source>
</evidence>
<dbReference type="PANTHER" id="PTHR21137:SF35">
    <property type="entry name" value="ODORANT RECEPTOR 19A-RELATED"/>
    <property type="match status" value="1"/>
</dbReference>
<dbReference type="Pfam" id="PF02949">
    <property type="entry name" value="7tm_6"/>
    <property type="match status" value="1"/>
</dbReference>
<dbReference type="PANTHER" id="PTHR21137">
    <property type="entry name" value="ODORANT RECEPTOR"/>
    <property type="match status" value="1"/>
</dbReference>
<comment type="caution">
    <text evidence="12">The sequence shown here is derived from an EMBL/GenBank/DDBJ whole genome shotgun (WGS) entry which is preliminary data.</text>
</comment>
<evidence type="ECO:0000256" key="10">
    <source>
        <dbReference type="SAM" id="Phobius"/>
    </source>
</evidence>
<feature type="chain" id="PRO_5035801241" description="Odorant receptor" evidence="11">
    <location>
        <begin position="25"/>
        <end position="548"/>
    </location>
</feature>
<dbReference type="AlphaFoldDB" id="A0A8S9XGB3"/>
<keyword evidence="2" id="KW-1003">Cell membrane</keyword>
<feature type="transmembrane region" description="Helical" evidence="10">
    <location>
        <begin position="450"/>
        <end position="470"/>
    </location>
</feature>
<gene>
    <name evidence="12" type="ORF">GE061_016446</name>
</gene>
<keyword evidence="8" id="KW-0675">Receptor</keyword>
<evidence type="ECO:0000256" key="5">
    <source>
        <dbReference type="ARBA" id="ARBA00022725"/>
    </source>
</evidence>
<reference evidence="12" key="1">
    <citation type="journal article" date="2021" name="Mol. Ecol. Resour.">
        <title>Apolygus lucorum genome provides insights into omnivorousness and mesophyll feeding.</title>
        <authorList>
            <person name="Liu Y."/>
            <person name="Liu H."/>
            <person name="Wang H."/>
            <person name="Huang T."/>
            <person name="Liu B."/>
            <person name="Yang B."/>
            <person name="Yin L."/>
            <person name="Li B."/>
            <person name="Zhang Y."/>
            <person name="Zhang S."/>
            <person name="Jiang F."/>
            <person name="Zhang X."/>
            <person name="Ren Y."/>
            <person name="Wang B."/>
            <person name="Wang S."/>
            <person name="Lu Y."/>
            <person name="Wu K."/>
            <person name="Fan W."/>
            <person name="Wang G."/>
        </authorList>
    </citation>
    <scope>NUCLEOTIDE SEQUENCE</scope>
    <source>
        <strain evidence="12">12Hb</strain>
    </source>
</reference>
<keyword evidence="7 10" id="KW-0472">Membrane</keyword>
<evidence type="ECO:0000256" key="4">
    <source>
        <dbReference type="ARBA" id="ARBA00022692"/>
    </source>
</evidence>
<evidence type="ECO:0000256" key="11">
    <source>
        <dbReference type="SAM" id="SignalP"/>
    </source>
</evidence>
<keyword evidence="4 10" id="KW-0812">Transmembrane</keyword>
<feature type="transmembrane region" description="Helical" evidence="10">
    <location>
        <begin position="425"/>
        <end position="444"/>
    </location>
</feature>
<keyword evidence="5" id="KW-0552">Olfaction</keyword>
<evidence type="ECO:0000256" key="3">
    <source>
        <dbReference type="ARBA" id="ARBA00022606"/>
    </source>
</evidence>
<comment type="subcellular location">
    <subcellularLocation>
        <location evidence="1">Cell membrane</location>
        <topology evidence="1">Multi-pass membrane protein</topology>
    </subcellularLocation>
</comment>
<keyword evidence="6 10" id="KW-1133">Transmembrane helix</keyword>
<evidence type="ECO:0000313" key="13">
    <source>
        <dbReference type="Proteomes" id="UP000466442"/>
    </source>
</evidence>
<dbReference type="OrthoDB" id="7542426at2759"/>
<dbReference type="GO" id="GO:0005549">
    <property type="term" value="F:odorant binding"/>
    <property type="evidence" value="ECO:0007669"/>
    <property type="project" value="InterPro"/>
</dbReference>
<keyword evidence="3" id="KW-0716">Sensory transduction</keyword>
<accession>A0A8S9XGB3</accession>
<evidence type="ECO:0000256" key="6">
    <source>
        <dbReference type="ARBA" id="ARBA00022989"/>
    </source>
</evidence>